<dbReference type="Pfam" id="PF13531">
    <property type="entry name" value="SBP_bac_11"/>
    <property type="match status" value="1"/>
</dbReference>
<feature type="signal peptide" evidence="4">
    <location>
        <begin position="1"/>
        <end position="21"/>
    </location>
</feature>
<dbReference type="Gene3D" id="3.40.190.10">
    <property type="entry name" value="Periplasmic binding protein-like II"/>
    <property type="match status" value="2"/>
</dbReference>
<evidence type="ECO:0000256" key="4">
    <source>
        <dbReference type="SAM" id="SignalP"/>
    </source>
</evidence>
<keyword evidence="3 4" id="KW-0732">Signal</keyword>
<dbReference type="EMBL" id="JBHRXV010000018">
    <property type="protein sequence ID" value="MFC3714500.1"/>
    <property type="molecule type" value="Genomic_DNA"/>
</dbReference>
<comment type="similarity">
    <text evidence="1">Belongs to the bacterial solute-binding protein ModA family.</text>
</comment>
<feature type="chain" id="PRO_5045652405" evidence="4">
    <location>
        <begin position="22"/>
        <end position="252"/>
    </location>
</feature>
<protein>
    <submittedName>
        <fullName evidence="5">Molybdate ABC transporter substrate-binding protein</fullName>
    </submittedName>
</protein>
<gene>
    <name evidence="5" type="primary">modA</name>
    <name evidence="5" type="ORF">ACFOMD_18175</name>
</gene>
<proteinExistence type="inferred from homology"/>
<dbReference type="NCBIfam" id="TIGR01256">
    <property type="entry name" value="modA"/>
    <property type="match status" value="1"/>
</dbReference>
<evidence type="ECO:0000313" key="6">
    <source>
        <dbReference type="Proteomes" id="UP001595615"/>
    </source>
</evidence>
<comment type="caution">
    <text evidence="5">The sequence shown here is derived from an EMBL/GenBank/DDBJ whole genome shotgun (WGS) entry which is preliminary data.</text>
</comment>
<dbReference type="PIRSF" id="PIRSF004846">
    <property type="entry name" value="ModA"/>
    <property type="match status" value="1"/>
</dbReference>
<accession>A0ABV7XGA9</accession>
<dbReference type="InterPro" id="IPR005950">
    <property type="entry name" value="ModA"/>
</dbReference>
<keyword evidence="2" id="KW-0479">Metal-binding</keyword>
<reference evidence="6" key="1">
    <citation type="journal article" date="2019" name="Int. J. Syst. Evol. Microbiol.">
        <title>The Global Catalogue of Microorganisms (GCM) 10K type strain sequencing project: providing services to taxonomists for standard genome sequencing and annotation.</title>
        <authorList>
            <consortium name="The Broad Institute Genomics Platform"/>
            <consortium name="The Broad Institute Genome Sequencing Center for Infectious Disease"/>
            <person name="Wu L."/>
            <person name="Ma J."/>
        </authorList>
    </citation>
    <scope>NUCLEOTIDE SEQUENCE [LARGE SCALE GENOMIC DNA]</scope>
    <source>
        <strain evidence="6">KCTC 42644</strain>
    </source>
</reference>
<keyword evidence="6" id="KW-1185">Reference proteome</keyword>
<sequence>MHLVLRLLLPLLLLAGSPAAARDPARIYAASSLTEAITAIADAYAATGKPRPVLVLAASSALARQIERGAAPGVFVSADTEWTDYLAKRGLTVKNSRRLIAGNRLVIVVPRDRARTVKIAPGFDLSALTGPDGRWTTGDPDAVPVGRYAKAALTGLGGWAKAEPRLARAENVRAALAFVERGDLAAGIVYATDAKASGKVAVAATFPAATHPPIVYPALLTKGAEAEARAFLTFLSSRQARAILDAQGFRRP</sequence>
<dbReference type="PANTHER" id="PTHR30632:SF17">
    <property type="entry name" value="MOLYBDATE-BINDING PROTEIN MODA"/>
    <property type="match status" value="1"/>
</dbReference>
<evidence type="ECO:0000313" key="5">
    <source>
        <dbReference type="EMBL" id="MFC3714500.1"/>
    </source>
</evidence>
<dbReference type="SUPFAM" id="SSF53850">
    <property type="entry name" value="Periplasmic binding protein-like II"/>
    <property type="match status" value="1"/>
</dbReference>
<dbReference type="Proteomes" id="UP001595615">
    <property type="component" value="Unassembled WGS sequence"/>
</dbReference>
<organism evidence="5 6">
    <name type="scientific">Sphingoaurantiacus capsulatus</name>
    <dbReference type="NCBI Taxonomy" id="1771310"/>
    <lineage>
        <taxon>Bacteria</taxon>
        <taxon>Pseudomonadati</taxon>
        <taxon>Pseudomonadota</taxon>
        <taxon>Alphaproteobacteria</taxon>
        <taxon>Sphingomonadales</taxon>
        <taxon>Sphingosinicellaceae</taxon>
        <taxon>Sphingoaurantiacus</taxon>
    </lineage>
</organism>
<dbReference type="PANTHER" id="PTHR30632">
    <property type="entry name" value="MOLYBDATE-BINDING PERIPLASMIC PROTEIN"/>
    <property type="match status" value="1"/>
</dbReference>
<name>A0ABV7XGA9_9SPHN</name>
<dbReference type="InterPro" id="IPR050682">
    <property type="entry name" value="ModA/WtpA"/>
</dbReference>
<evidence type="ECO:0000256" key="2">
    <source>
        <dbReference type="ARBA" id="ARBA00022723"/>
    </source>
</evidence>
<evidence type="ECO:0000256" key="3">
    <source>
        <dbReference type="ARBA" id="ARBA00022729"/>
    </source>
</evidence>
<evidence type="ECO:0000256" key="1">
    <source>
        <dbReference type="ARBA" id="ARBA00009175"/>
    </source>
</evidence>